<keyword evidence="1" id="KW-0812">Transmembrane</keyword>
<dbReference type="EMBL" id="KZ859176">
    <property type="protein sequence ID" value="RDW22674.1"/>
    <property type="molecule type" value="Genomic_DNA"/>
</dbReference>
<evidence type="ECO:0000313" key="2">
    <source>
        <dbReference type="EMBL" id="AOW00080.1"/>
    </source>
</evidence>
<feature type="transmembrane region" description="Helical" evidence="1">
    <location>
        <begin position="24"/>
        <end position="45"/>
    </location>
</feature>
<dbReference type="AlphaFoldDB" id="A0A1H6QAB2"/>
<sequence>MLNNEEDTQQQLTHTLLPALMANWFSMILRHGVMLSGLTVTIYRLQNQHLSPGEQGRRVMELVACLAAGILPLWTPPKISAAQLHLFQVSPYIFTAAILLASTLLLGVCQCWLLSVHPAAFVLVLLLNSFLVNEIKWSEAFFASNWLPESQYYETIEKSKQLTILSTLISSGLVALFKTAWFYLVLFAAVLYVSYMMAFVVDARLENQTKYKQMLEESEDFAPLQEWNDDHSSGVYAVIRERNWAAWGVYYFFQYL</sequence>
<feature type="transmembrane region" description="Helical" evidence="1">
    <location>
        <begin position="57"/>
        <end position="74"/>
    </location>
</feature>
<name>A0A1H6QAB2_YARLL</name>
<dbReference type="Proteomes" id="UP000182444">
    <property type="component" value="Chromosome 1A"/>
</dbReference>
<keyword evidence="1" id="KW-0472">Membrane</keyword>
<dbReference type="VEuPathDB" id="FungiDB:YALI1_A00241g"/>
<dbReference type="KEGG" id="yli:2906334"/>
<evidence type="ECO:0000256" key="1">
    <source>
        <dbReference type="SAM" id="Phobius"/>
    </source>
</evidence>
<dbReference type="VEuPathDB" id="FungiDB:YALI0_A00198g"/>
<keyword evidence="1" id="KW-1133">Transmembrane helix</keyword>
<evidence type="ECO:0000313" key="4">
    <source>
        <dbReference type="Proteomes" id="UP000182444"/>
    </source>
</evidence>
<feature type="transmembrane region" description="Helical" evidence="1">
    <location>
        <begin position="180"/>
        <end position="201"/>
    </location>
</feature>
<evidence type="ECO:0000313" key="3">
    <source>
        <dbReference type="EMBL" id="RDW22674.1"/>
    </source>
</evidence>
<dbReference type="EMBL" id="CP017553">
    <property type="protein sequence ID" value="AOW00080.1"/>
    <property type="molecule type" value="Genomic_DNA"/>
</dbReference>
<evidence type="ECO:0000313" key="5">
    <source>
        <dbReference type="Proteomes" id="UP000256601"/>
    </source>
</evidence>
<organism evidence="2 4">
    <name type="scientific">Yarrowia lipolytica</name>
    <name type="common">Candida lipolytica</name>
    <dbReference type="NCBI Taxonomy" id="4952"/>
    <lineage>
        <taxon>Eukaryota</taxon>
        <taxon>Fungi</taxon>
        <taxon>Dikarya</taxon>
        <taxon>Ascomycota</taxon>
        <taxon>Saccharomycotina</taxon>
        <taxon>Dipodascomycetes</taxon>
        <taxon>Dipodascales</taxon>
        <taxon>Dipodascales incertae sedis</taxon>
        <taxon>Yarrowia</taxon>
    </lineage>
</organism>
<gene>
    <name evidence="3" type="ORF">B0I71DRAFT_169644</name>
    <name evidence="2" type="ORF">YALI1_A00241g</name>
</gene>
<protein>
    <submittedName>
        <fullName evidence="2">Uncharacterized protein</fullName>
    </submittedName>
</protein>
<proteinExistence type="predicted"/>
<reference evidence="3 5" key="2">
    <citation type="submission" date="2018-07" db="EMBL/GenBank/DDBJ databases">
        <title>Draft Genome Assemblies for Five Robust Yarrowia lipolytica Strains Exhibiting High Lipid Production and Pentose Sugar Utilization and Sugar Alcohol Secretion from Undetoxified Lignocellulosic Biomass Hydrolysates.</title>
        <authorList>
            <consortium name="DOE Joint Genome Institute"/>
            <person name="Walker C."/>
            <person name="Ryu S."/>
            <person name="Na H."/>
            <person name="Zane M."/>
            <person name="LaButti K."/>
            <person name="Lipzen A."/>
            <person name="Haridas S."/>
            <person name="Barry K."/>
            <person name="Grigoriev I.V."/>
            <person name="Quarterman J."/>
            <person name="Slininger P."/>
            <person name="Dien B."/>
            <person name="Trinh C.T."/>
        </authorList>
    </citation>
    <scope>NUCLEOTIDE SEQUENCE [LARGE SCALE GENOMIC DNA]</scope>
    <source>
        <strain evidence="3 5">YB392</strain>
    </source>
</reference>
<reference evidence="2 4" key="1">
    <citation type="journal article" date="2016" name="PLoS ONE">
        <title>Sequence Assembly of Yarrowia lipolytica Strain W29/CLIB89 Shows Transposable Element Diversity.</title>
        <authorList>
            <person name="Magnan C."/>
            <person name="Yu J."/>
            <person name="Chang I."/>
            <person name="Jahn E."/>
            <person name="Kanomata Y."/>
            <person name="Wu J."/>
            <person name="Zeller M."/>
            <person name="Oakes M."/>
            <person name="Baldi P."/>
            <person name="Sandmeyer S."/>
        </authorList>
    </citation>
    <scope>NUCLEOTIDE SEQUENCE [LARGE SCALE GENOMIC DNA]</scope>
    <source>
        <strain evidence="2">CLIB89</strain>
        <strain evidence="4">CLIB89(W29)</strain>
    </source>
</reference>
<feature type="transmembrane region" description="Helical" evidence="1">
    <location>
        <begin position="113"/>
        <end position="132"/>
    </location>
</feature>
<feature type="transmembrane region" description="Helical" evidence="1">
    <location>
        <begin position="86"/>
        <end position="106"/>
    </location>
</feature>
<accession>A0A1H6QAB2</accession>
<dbReference type="Proteomes" id="UP000256601">
    <property type="component" value="Unassembled WGS sequence"/>
</dbReference>